<evidence type="ECO:0000256" key="2">
    <source>
        <dbReference type="ARBA" id="ARBA00023136"/>
    </source>
</evidence>
<dbReference type="InterPro" id="IPR036737">
    <property type="entry name" value="OmpA-like_sf"/>
</dbReference>
<evidence type="ECO:0000313" key="9">
    <source>
        <dbReference type="EMBL" id="PJZ62401.1"/>
    </source>
</evidence>
<evidence type="ECO:0000313" key="8">
    <source>
        <dbReference type="EMBL" id="PJZ54241.1"/>
    </source>
</evidence>
<dbReference type="Proteomes" id="UP000232188">
    <property type="component" value="Unassembled WGS sequence"/>
</dbReference>
<dbReference type="Pfam" id="PF00691">
    <property type="entry name" value="OmpA"/>
    <property type="match status" value="1"/>
</dbReference>
<reference evidence="10 11" key="1">
    <citation type="submission" date="2017-07" db="EMBL/GenBank/DDBJ databases">
        <title>Leptospira spp. isolated from tropical soils.</title>
        <authorList>
            <person name="Thibeaux R."/>
            <person name="Iraola G."/>
            <person name="Ferres I."/>
            <person name="Bierque E."/>
            <person name="Girault D."/>
            <person name="Soupe-Gilbert M.-E."/>
            <person name="Picardeau M."/>
            <person name="Goarant C."/>
        </authorList>
    </citation>
    <scope>NUCLEOTIDE SEQUENCE [LARGE SCALE GENOMIC DNA]</scope>
    <source>
        <strain evidence="8 11">FH2-B-C1</strain>
        <strain evidence="9 10">FH2-B-D1</strain>
    </source>
</reference>
<comment type="caution">
    <text evidence="8">The sequence shown here is derived from an EMBL/GenBank/DDBJ whole genome shotgun (WGS) entry which is preliminary data.</text>
</comment>
<evidence type="ECO:0000256" key="6">
    <source>
        <dbReference type="SAM" id="Phobius"/>
    </source>
</evidence>
<dbReference type="PRINTS" id="PR01021">
    <property type="entry name" value="OMPADOMAIN"/>
</dbReference>
<name>A0A2M9YRR9_9LEPT</name>
<evidence type="ECO:0000256" key="3">
    <source>
        <dbReference type="ARBA" id="ARBA00023237"/>
    </source>
</evidence>
<feature type="domain" description="OmpA-like" evidence="7">
    <location>
        <begin position="62"/>
        <end position="172"/>
    </location>
</feature>
<accession>A0A2M9YRR9</accession>
<keyword evidence="6" id="KW-1133">Transmembrane helix</keyword>
<protein>
    <recommendedName>
        <fullName evidence="7">OmpA-like domain-containing protein</fullName>
    </recommendedName>
</protein>
<feature type="region of interest" description="Disordered" evidence="5">
    <location>
        <begin position="45"/>
        <end position="64"/>
    </location>
</feature>
<evidence type="ECO:0000256" key="4">
    <source>
        <dbReference type="PROSITE-ProRule" id="PRU00473"/>
    </source>
</evidence>
<dbReference type="Proteomes" id="UP000232149">
    <property type="component" value="Unassembled WGS sequence"/>
</dbReference>
<keyword evidence="2 4" id="KW-0472">Membrane</keyword>
<comment type="subcellular location">
    <subcellularLocation>
        <location evidence="1">Cell outer membrane</location>
    </subcellularLocation>
</comment>
<dbReference type="InterPro" id="IPR050330">
    <property type="entry name" value="Bact_OuterMem_StrucFunc"/>
</dbReference>
<proteinExistence type="predicted"/>
<dbReference type="Gene3D" id="3.30.1330.60">
    <property type="entry name" value="OmpA-like domain"/>
    <property type="match status" value="1"/>
</dbReference>
<dbReference type="InterPro" id="IPR006665">
    <property type="entry name" value="OmpA-like"/>
</dbReference>
<evidence type="ECO:0000313" key="11">
    <source>
        <dbReference type="Proteomes" id="UP000232188"/>
    </source>
</evidence>
<keyword evidence="6" id="KW-0812">Transmembrane</keyword>
<evidence type="ECO:0000256" key="1">
    <source>
        <dbReference type="ARBA" id="ARBA00004442"/>
    </source>
</evidence>
<organism evidence="8 11">
    <name type="scientific">Leptospira adleri</name>
    <dbReference type="NCBI Taxonomy" id="2023186"/>
    <lineage>
        <taxon>Bacteria</taxon>
        <taxon>Pseudomonadati</taxon>
        <taxon>Spirochaetota</taxon>
        <taxon>Spirochaetia</taxon>
        <taxon>Leptospirales</taxon>
        <taxon>Leptospiraceae</taxon>
        <taxon>Leptospira</taxon>
    </lineage>
</organism>
<dbReference type="PANTHER" id="PTHR30329">
    <property type="entry name" value="STATOR ELEMENT OF FLAGELLAR MOTOR COMPLEX"/>
    <property type="match status" value="1"/>
</dbReference>
<dbReference type="AlphaFoldDB" id="A0A2M9YRR9"/>
<dbReference type="EMBL" id="NPDV01000004">
    <property type="protein sequence ID" value="PJZ54241.1"/>
    <property type="molecule type" value="Genomic_DNA"/>
</dbReference>
<evidence type="ECO:0000259" key="7">
    <source>
        <dbReference type="PROSITE" id="PS51123"/>
    </source>
</evidence>
<keyword evidence="3" id="KW-0998">Cell outer membrane</keyword>
<dbReference type="InterPro" id="IPR006664">
    <property type="entry name" value="OMP_bac"/>
</dbReference>
<dbReference type="GO" id="GO:0009279">
    <property type="term" value="C:cell outer membrane"/>
    <property type="evidence" value="ECO:0007669"/>
    <property type="project" value="UniProtKB-SubCell"/>
</dbReference>
<evidence type="ECO:0000256" key="5">
    <source>
        <dbReference type="SAM" id="MobiDB-lite"/>
    </source>
</evidence>
<dbReference type="PROSITE" id="PS51123">
    <property type="entry name" value="OMPA_2"/>
    <property type="match status" value="1"/>
</dbReference>
<sequence>MRSGRFSKMNFFSPDSFWFWLLPSLFLAATFYGFFFRTYEKRKSPQNRSNKNRTRDKKGGVSEDSFPIRGGSVFFGAGSSEIEPEFFESLDLLGESLKDRTDWKLRIEGWTDRHGRPATNRRLSLERAKRIQSYLCRKWEVSSVLIQISGMGVEPRSITAEKARRADWTLFV</sequence>
<dbReference type="SUPFAM" id="SSF103088">
    <property type="entry name" value="OmpA-like"/>
    <property type="match status" value="1"/>
</dbReference>
<dbReference type="CDD" id="cd07185">
    <property type="entry name" value="OmpA_C-like"/>
    <property type="match status" value="1"/>
</dbReference>
<evidence type="ECO:0000313" key="10">
    <source>
        <dbReference type="Proteomes" id="UP000232149"/>
    </source>
</evidence>
<gene>
    <name evidence="9" type="ORF">CH376_08600</name>
    <name evidence="8" type="ORF">CH380_06990</name>
</gene>
<feature type="transmembrane region" description="Helical" evidence="6">
    <location>
        <begin position="17"/>
        <end position="36"/>
    </location>
</feature>
<dbReference type="PANTHER" id="PTHR30329:SF21">
    <property type="entry name" value="LIPOPROTEIN YIAD-RELATED"/>
    <property type="match status" value="1"/>
</dbReference>
<keyword evidence="10" id="KW-1185">Reference proteome</keyword>
<dbReference type="EMBL" id="NPDU01000017">
    <property type="protein sequence ID" value="PJZ62401.1"/>
    <property type="molecule type" value="Genomic_DNA"/>
</dbReference>